<comment type="function">
    <text evidence="1 13">Catalyzes the methylthiolation of N6-(dimethylallyl)adenosine (i(6)A), leading to the formation of 2-methylthio-N6-(dimethylallyl)adenosine (ms(2)i(6)A) at position 37 in tRNAs that read codons beginning with uridine.</text>
</comment>
<proteinExistence type="inferred from homology"/>
<evidence type="ECO:0000259" key="15">
    <source>
        <dbReference type="PROSITE" id="PS51449"/>
    </source>
</evidence>
<evidence type="ECO:0000256" key="7">
    <source>
        <dbReference type="ARBA" id="ARBA00023004"/>
    </source>
</evidence>
<comment type="caution">
    <text evidence="17">The sequence shown here is derived from an EMBL/GenBank/DDBJ whole genome shotgun (WGS) entry which is preliminary data.</text>
</comment>
<comment type="catalytic activity">
    <reaction evidence="13">
        <text>N(6)-dimethylallyladenosine(37) in tRNA + (sulfur carrier)-SH + AH2 + 2 S-adenosyl-L-methionine = 2-methylsulfanyl-N(6)-dimethylallyladenosine(37) in tRNA + (sulfur carrier)-H + 5'-deoxyadenosine + L-methionine + A + S-adenosyl-L-homocysteine + 2 H(+)</text>
        <dbReference type="Rhea" id="RHEA:37067"/>
        <dbReference type="Rhea" id="RHEA-COMP:10375"/>
        <dbReference type="Rhea" id="RHEA-COMP:10376"/>
        <dbReference type="Rhea" id="RHEA-COMP:14737"/>
        <dbReference type="Rhea" id="RHEA-COMP:14739"/>
        <dbReference type="ChEBI" id="CHEBI:13193"/>
        <dbReference type="ChEBI" id="CHEBI:15378"/>
        <dbReference type="ChEBI" id="CHEBI:17319"/>
        <dbReference type="ChEBI" id="CHEBI:17499"/>
        <dbReference type="ChEBI" id="CHEBI:29917"/>
        <dbReference type="ChEBI" id="CHEBI:57844"/>
        <dbReference type="ChEBI" id="CHEBI:57856"/>
        <dbReference type="ChEBI" id="CHEBI:59789"/>
        <dbReference type="ChEBI" id="CHEBI:64428"/>
        <dbReference type="ChEBI" id="CHEBI:74415"/>
        <dbReference type="ChEBI" id="CHEBI:74417"/>
        <dbReference type="EC" id="2.8.4.3"/>
    </reaction>
</comment>
<dbReference type="Pfam" id="PF01938">
    <property type="entry name" value="TRAM"/>
    <property type="match status" value="1"/>
</dbReference>
<evidence type="ECO:0000313" key="18">
    <source>
        <dbReference type="Proteomes" id="UP000006272"/>
    </source>
</evidence>
<dbReference type="CDD" id="cd01335">
    <property type="entry name" value="Radical_SAM"/>
    <property type="match status" value="1"/>
</dbReference>
<evidence type="ECO:0000256" key="5">
    <source>
        <dbReference type="ARBA" id="ARBA00022691"/>
    </source>
</evidence>
<evidence type="ECO:0000256" key="11">
    <source>
        <dbReference type="ARBA" id="ARBA00080698"/>
    </source>
</evidence>
<dbReference type="Pfam" id="PF04055">
    <property type="entry name" value="Radical_SAM"/>
    <property type="match status" value="1"/>
</dbReference>
<comment type="subunit">
    <text evidence="13">Monomer.</text>
</comment>
<dbReference type="GO" id="GO:0051539">
    <property type="term" value="F:4 iron, 4 sulfur cluster binding"/>
    <property type="evidence" value="ECO:0007669"/>
    <property type="project" value="UniProtKB-UniRule"/>
</dbReference>
<keyword evidence="2 13" id="KW-0004">4Fe-4S</keyword>
<keyword evidence="3 13" id="KW-0963">Cytoplasm</keyword>
<dbReference type="InterPro" id="IPR006638">
    <property type="entry name" value="Elp3/MiaA/NifB-like_rSAM"/>
</dbReference>
<feature type="domain" description="Radical SAM core" evidence="16">
    <location>
        <begin position="161"/>
        <end position="392"/>
    </location>
</feature>
<dbReference type="PROSITE" id="PS51449">
    <property type="entry name" value="MTTASE_N"/>
    <property type="match status" value="1"/>
</dbReference>
<feature type="binding site" evidence="13">
    <location>
        <position position="182"/>
    </location>
    <ligand>
        <name>[4Fe-4S] cluster</name>
        <dbReference type="ChEBI" id="CHEBI:49883"/>
        <label>2</label>
        <note>4Fe-4S-S-AdoMet</note>
    </ligand>
</feature>
<keyword evidence="7 13" id="KW-0408">Iron</keyword>
<keyword evidence="13" id="KW-0819">tRNA processing</keyword>
<dbReference type="SUPFAM" id="SSF102114">
    <property type="entry name" value="Radical SAM enzymes"/>
    <property type="match status" value="1"/>
</dbReference>
<feature type="binding site" evidence="13">
    <location>
        <position position="99"/>
    </location>
    <ligand>
        <name>[4Fe-4S] cluster</name>
        <dbReference type="ChEBI" id="CHEBI:49883"/>
        <label>1</label>
    </ligand>
</feature>
<feature type="binding site" evidence="13">
    <location>
        <position position="30"/>
    </location>
    <ligand>
        <name>[4Fe-4S] cluster</name>
        <dbReference type="ChEBI" id="CHEBI:49883"/>
        <label>1</label>
    </ligand>
</feature>
<accession>K6HCH3</accession>
<evidence type="ECO:0000259" key="14">
    <source>
        <dbReference type="PROSITE" id="PS50926"/>
    </source>
</evidence>
<dbReference type="SFLD" id="SFLDG01082">
    <property type="entry name" value="B12-binding_domain_containing"/>
    <property type="match status" value="1"/>
</dbReference>
<dbReference type="FunFam" id="3.40.50.12160:FF:000003">
    <property type="entry name" value="CDK5 regulatory subunit-associated protein 1"/>
    <property type="match status" value="1"/>
</dbReference>
<dbReference type="EC" id="2.8.4.3" evidence="9 13"/>
<evidence type="ECO:0000256" key="10">
    <source>
        <dbReference type="ARBA" id="ARBA00068570"/>
    </source>
</evidence>
<sequence length="466" mass="51081">MTAAPRPLYRRPGLHYGSCAMKFHVTTMGCQMNVGDGDWLARSLIAAGFTQAPEAEAECFILFTCSVRDKPEQKVVSEIGRIADRNRHNPNAFIAVGGCTAQQLGTTLWRRFPMVRLVFGTDGIAAAPRALARLAEEPQLRLSLLDFSETYPERDQSWPDDKLPPRAFVSIMQGCDNYCAYCIVPFVRGRQKSRPLPSVIAECASLAARGVREVTLLGQNVNSYGLDDAGDGTSFAKLLDSVAAVPGIERIRFTTSHPKDLSDDVIERFAALPQLCPALHLPVQSGSDDVLRRMGRRYDTAAYLTLVDKLRRACPDIALTSDFIVGFPGETRADFEATLELVRKVGFDSGFSFMYSDRPGTASERLAPKILPEEKSARLAELQTLLDERLTASLAARLGRREVVLIEGESRREGSLGAAWRGRDPGGRVVNVPLPEGADHAGRFVAVRIVQAKKHSLIGEAEADHD</sequence>
<comment type="similarity">
    <text evidence="13">Belongs to the methylthiotransferase family. MiaB subfamily.</text>
</comment>
<dbReference type="InterPro" id="IPR013848">
    <property type="entry name" value="Methylthiotransferase_N"/>
</dbReference>
<keyword evidence="5 13" id="KW-0949">S-adenosyl-L-methionine</keyword>
<dbReference type="HAMAP" id="MF_01864">
    <property type="entry name" value="tRNA_metthiotr_MiaB"/>
    <property type="match status" value="1"/>
</dbReference>
<dbReference type="NCBIfam" id="TIGR00089">
    <property type="entry name" value="MiaB/RimO family radical SAM methylthiotransferase"/>
    <property type="match status" value="1"/>
</dbReference>
<dbReference type="NCBIfam" id="TIGR01574">
    <property type="entry name" value="miaB-methiolase"/>
    <property type="match status" value="1"/>
</dbReference>
<dbReference type="InterPro" id="IPR058240">
    <property type="entry name" value="rSAM_sf"/>
</dbReference>
<feature type="domain" description="TRAM" evidence="14">
    <location>
        <begin position="395"/>
        <end position="463"/>
    </location>
</feature>
<protein>
    <recommendedName>
        <fullName evidence="10 13">tRNA-2-methylthio-N(6)-dimethylallyladenosine synthase</fullName>
        <ecNumber evidence="9 13">2.8.4.3</ecNumber>
    </recommendedName>
    <alternativeName>
        <fullName evidence="12 13">(Dimethylallyl)adenosine tRNA methylthiotransferase MiaB</fullName>
    </alternativeName>
    <alternativeName>
        <fullName evidence="11 13">tRNA-i(6)A37 methylthiotransferase</fullName>
    </alternativeName>
</protein>
<dbReference type="SFLD" id="SFLDF00273">
    <property type="entry name" value="(dimethylallyl)adenosine_tRNA"/>
    <property type="match status" value="1"/>
</dbReference>
<evidence type="ECO:0000256" key="13">
    <source>
        <dbReference type="HAMAP-Rule" id="MF_01864"/>
    </source>
</evidence>
<dbReference type="InterPro" id="IPR005839">
    <property type="entry name" value="Methylthiotransferase"/>
</dbReference>
<dbReference type="AlphaFoldDB" id="K6HCH3"/>
<dbReference type="PROSITE" id="PS51918">
    <property type="entry name" value="RADICAL_SAM"/>
    <property type="match status" value="1"/>
</dbReference>
<keyword evidence="8 13" id="KW-0411">Iron-sulfur</keyword>
<dbReference type="PROSITE" id="PS50926">
    <property type="entry name" value="TRAM"/>
    <property type="match status" value="1"/>
</dbReference>
<dbReference type="InterPro" id="IPR006463">
    <property type="entry name" value="MiaB_methiolase"/>
</dbReference>
<evidence type="ECO:0000256" key="1">
    <source>
        <dbReference type="ARBA" id="ARBA00003234"/>
    </source>
</evidence>
<dbReference type="GO" id="GO:0005829">
    <property type="term" value="C:cytosol"/>
    <property type="evidence" value="ECO:0007669"/>
    <property type="project" value="TreeGrafter"/>
</dbReference>
<comment type="cofactor">
    <cofactor evidence="13">
        <name>[4Fe-4S] cluster</name>
        <dbReference type="ChEBI" id="CHEBI:49883"/>
    </cofactor>
    <text evidence="13">Binds 2 [4Fe-4S] clusters. One cluster is coordinated with 3 cysteines and an exchangeable S-adenosyl-L-methionine.</text>
</comment>
<name>K6HCH3_9BACT</name>
<reference evidence="17 18" key="1">
    <citation type="submission" date="2012-07" db="EMBL/GenBank/DDBJ databases">
        <title>Draft genome sequence of Desulfovibrio magneticus str. Maddingley MBC34 obtained from a metagenomic sequence of a methanogenic enrichment isolated from coal-seam formation water in Victoria, Australia.</title>
        <authorList>
            <person name="Greenfield P."/>
            <person name="Hendry P."/>
            <person name="Li D."/>
            <person name="Rosewarne C.P."/>
            <person name="Tran-Dinh N."/>
            <person name="Elbourne L.D.H."/>
            <person name="Paulsen I.T."/>
            <person name="Midgley D.J."/>
        </authorList>
    </citation>
    <scope>NUCLEOTIDE SEQUENCE [LARGE SCALE GENOMIC DNA]</scope>
    <source>
        <strain evidence="18">Maddingley MBC34</strain>
    </source>
</reference>
<feature type="domain" description="MTTase N-terminal" evidence="15">
    <location>
        <begin position="21"/>
        <end position="136"/>
    </location>
</feature>
<dbReference type="SFLD" id="SFLDS00029">
    <property type="entry name" value="Radical_SAM"/>
    <property type="match status" value="1"/>
</dbReference>
<dbReference type="InterPro" id="IPR002792">
    <property type="entry name" value="TRAM_dom"/>
</dbReference>
<dbReference type="Proteomes" id="UP000006272">
    <property type="component" value="Unassembled WGS sequence"/>
</dbReference>
<dbReference type="GO" id="GO:0035597">
    <property type="term" value="F:tRNA-2-methylthio-N(6)-dimethylallyladenosine(37) synthase activity"/>
    <property type="evidence" value="ECO:0007669"/>
    <property type="project" value="UniProtKB-EC"/>
</dbReference>
<evidence type="ECO:0000259" key="16">
    <source>
        <dbReference type="PROSITE" id="PS51918"/>
    </source>
</evidence>
<evidence type="ECO:0000313" key="17">
    <source>
        <dbReference type="EMBL" id="EKO40158.1"/>
    </source>
</evidence>
<evidence type="ECO:0000256" key="8">
    <source>
        <dbReference type="ARBA" id="ARBA00023014"/>
    </source>
</evidence>
<dbReference type="FunFam" id="3.80.30.20:FF:000001">
    <property type="entry name" value="tRNA-2-methylthio-N(6)-dimethylallyladenosine synthase 2"/>
    <property type="match status" value="1"/>
</dbReference>
<gene>
    <name evidence="13" type="primary">miaB</name>
    <name evidence="17" type="ORF">B193_1114</name>
</gene>
<dbReference type="PANTHER" id="PTHR43020:SF2">
    <property type="entry name" value="MITOCHONDRIAL TRNA METHYLTHIOTRANSFERASE CDK5RAP1"/>
    <property type="match status" value="1"/>
</dbReference>
<dbReference type="Pfam" id="PF00919">
    <property type="entry name" value="UPF0004"/>
    <property type="match status" value="1"/>
</dbReference>
<dbReference type="PATRIC" id="fig|1206767.3.peg.1083"/>
<feature type="binding site" evidence="13">
    <location>
        <position position="65"/>
    </location>
    <ligand>
        <name>[4Fe-4S] cluster</name>
        <dbReference type="ChEBI" id="CHEBI:49883"/>
        <label>1</label>
    </ligand>
</feature>
<dbReference type="SFLD" id="SFLDG01061">
    <property type="entry name" value="methylthiotransferase"/>
    <property type="match status" value="1"/>
</dbReference>
<dbReference type="InterPro" id="IPR007197">
    <property type="entry name" value="rSAM"/>
</dbReference>
<dbReference type="Gene3D" id="3.80.30.20">
    <property type="entry name" value="tm_1862 like domain"/>
    <property type="match status" value="1"/>
</dbReference>
<evidence type="ECO:0000256" key="6">
    <source>
        <dbReference type="ARBA" id="ARBA00022723"/>
    </source>
</evidence>
<feature type="binding site" evidence="13">
    <location>
        <position position="179"/>
    </location>
    <ligand>
        <name>[4Fe-4S] cluster</name>
        <dbReference type="ChEBI" id="CHEBI:49883"/>
        <label>2</label>
        <note>4Fe-4S-S-AdoMet</note>
    </ligand>
</feature>
<dbReference type="EMBL" id="ALAO01000089">
    <property type="protein sequence ID" value="EKO40158.1"/>
    <property type="molecule type" value="Genomic_DNA"/>
</dbReference>
<evidence type="ECO:0000256" key="4">
    <source>
        <dbReference type="ARBA" id="ARBA00022679"/>
    </source>
</evidence>
<evidence type="ECO:0000256" key="3">
    <source>
        <dbReference type="ARBA" id="ARBA00022490"/>
    </source>
</evidence>
<evidence type="ECO:0000256" key="9">
    <source>
        <dbReference type="ARBA" id="ARBA00033765"/>
    </source>
</evidence>
<comment type="subcellular location">
    <subcellularLocation>
        <location evidence="13">Cytoplasm</location>
    </subcellularLocation>
</comment>
<dbReference type="InterPro" id="IPR020612">
    <property type="entry name" value="Methylthiotransferase_CS"/>
</dbReference>
<organism evidence="17 18">
    <name type="scientific">Solidesulfovibrio magneticus str. Maddingley MBC34</name>
    <dbReference type="NCBI Taxonomy" id="1206767"/>
    <lineage>
        <taxon>Bacteria</taxon>
        <taxon>Pseudomonadati</taxon>
        <taxon>Thermodesulfobacteriota</taxon>
        <taxon>Desulfovibrionia</taxon>
        <taxon>Desulfovibrionales</taxon>
        <taxon>Desulfovibrionaceae</taxon>
        <taxon>Solidesulfovibrio</taxon>
    </lineage>
</organism>
<dbReference type="GO" id="GO:0046872">
    <property type="term" value="F:metal ion binding"/>
    <property type="evidence" value="ECO:0007669"/>
    <property type="project" value="UniProtKB-KW"/>
</dbReference>
<keyword evidence="6 13" id="KW-0479">Metal-binding</keyword>
<evidence type="ECO:0000256" key="12">
    <source>
        <dbReference type="ARBA" id="ARBA00081141"/>
    </source>
</evidence>
<dbReference type="PANTHER" id="PTHR43020">
    <property type="entry name" value="CDK5 REGULATORY SUBUNIT-ASSOCIATED PROTEIN 1"/>
    <property type="match status" value="1"/>
</dbReference>
<dbReference type="InterPro" id="IPR023404">
    <property type="entry name" value="rSAM_horseshoe"/>
</dbReference>
<dbReference type="SMART" id="SM00729">
    <property type="entry name" value="Elp3"/>
    <property type="match status" value="1"/>
</dbReference>
<dbReference type="Gene3D" id="3.40.50.12160">
    <property type="entry name" value="Methylthiotransferase, N-terminal domain"/>
    <property type="match status" value="1"/>
</dbReference>
<keyword evidence="4 13" id="KW-0808">Transferase</keyword>
<dbReference type="InterPro" id="IPR038135">
    <property type="entry name" value="Methylthiotransferase_N_sf"/>
</dbReference>
<dbReference type="PROSITE" id="PS01278">
    <property type="entry name" value="MTTASE_RADICAL"/>
    <property type="match status" value="1"/>
</dbReference>
<evidence type="ECO:0000256" key="2">
    <source>
        <dbReference type="ARBA" id="ARBA00022485"/>
    </source>
</evidence>
<feature type="binding site" evidence="13">
    <location>
        <position position="175"/>
    </location>
    <ligand>
        <name>[4Fe-4S] cluster</name>
        <dbReference type="ChEBI" id="CHEBI:49883"/>
        <label>2</label>
        <note>4Fe-4S-S-AdoMet</note>
    </ligand>
</feature>